<dbReference type="EMBL" id="GBHO01040210">
    <property type="protein sequence ID" value="JAG03394.1"/>
    <property type="molecule type" value="Transcribed_RNA"/>
</dbReference>
<proteinExistence type="predicted"/>
<feature type="transmembrane region" description="Helical" evidence="1">
    <location>
        <begin position="72"/>
        <end position="89"/>
    </location>
</feature>
<reference evidence="2" key="1">
    <citation type="journal article" date="2014" name="PLoS ONE">
        <title>Transcriptome-Based Identification of ABC Transporters in the Western Tarnished Plant Bug Lygus hesperus.</title>
        <authorList>
            <person name="Hull J.J."/>
            <person name="Chaney K."/>
            <person name="Geib S.M."/>
            <person name="Fabrick J.A."/>
            <person name="Brent C.S."/>
            <person name="Walsh D."/>
            <person name="Lavine L.C."/>
        </authorList>
    </citation>
    <scope>NUCLEOTIDE SEQUENCE</scope>
</reference>
<evidence type="ECO:0000313" key="4">
    <source>
        <dbReference type="EMBL" id="JAQ09116.1"/>
    </source>
</evidence>
<keyword evidence="1" id="KW-0812">Transmembrane</keyword>
<sequence length="185" mass="21194">MLSKFCFFFSLNTGTIIIGVLNVLYGMHSVVEQIAAEEAHHRTREEEKFSILASSPNNMPDRSVEILYTENSLYTMQFLFGLYLIYGTVKEKQTFIFASMLLHLAFVAYASIFVAFAIITTLISQRKSLPNSEEIANEALKLPCFMYFVFIIYSRHEELAIKSPTLMVPLNRGNNDSDIEEINFF</sequence>
<dbReference type="EMBL" id="GDHC01009513">
    <property type="protein sequence ID" value="JAQ09116.1"/>
    <property type="molecule type" value="Transcribed_RNA"/>
</dbReference>
<reference evidence="2" key="2">
    <citation type="submission" date="2014-07" db="EMBL/GenBank/DDBJ databases">
        <authorList>
            <person name="Hull J."/>
        </authorList>
    </citation>
    <scope>NUCLEOTIDE SEQUENCE</scope>
</reference>
<feature type="transmembrane region" description="Helical" evidence="1">
    <location>
        <begin position="101"/>
        <end position="123"/>
    </location>
</feature>
<gene>
    <name evidence="2" type="primary">ycf2-A_0</name>
    <name evidence="2" type="ORF">CM83_25894</name>
    <name evidence="4" type="ORF">g.51058</name>
</gene>
<keyword evidence="1" id="KW-1133">Transmembrane helix</keyword>
<dbReference type="EMBL" id="GBRD01004015">
    <property type="protein sequence ID" value="JAG61806.1"/>
    <property type="molecule type" value="Transcribed_RNA"/>
</dbReference>
<dbReference type="AlphaFoldDB" id="A0A0A9W6G8"/>
<evidence type="ECO:0000256" key="1">
    <source>
        <dbReference type="SAM" id="Phobius"/>
    </source>
</evidence>
<accession>A0A0A9W6G8</accession>
<feature type="transmembrane region" description="Helical" evidence="1">
    <location>
        <begin position="7"/>
        <end position="25"/>
    </location>
</feature>
<keyword evidence="1" id="KW-0472">Membrane</keyword>
<evidence type="ECO:0000313" key="2">
    <source>
        <dbReference type="EMBL" id="JAG03394.1"/>
    </source>
</evidence>
<evidence type="ECO:0000313" key="3">
    <source>
        <dbReference type="EMBL" id="JAG61806.1"/>
    </source>
</evidence>
<reference evidence="4" key="4">
    <citation type="journal article" date="2016" name="Gigascience">
        <title>De novo construction of an expanded transcriptome assembly for the western tarnished plant bug, Lygus hesperus.</title>
        <authorList>
            <person name="Tassone E.E."/>
            <person name="Geib S.M."/>
            <person name="Hall B."/>
            <person name="Fabrick J.A."/>
            <person name="Brent C.S."/>
            <person name="Hull J.J."/>
        </authorList>
    </citation>
    <scope>NUCLEOTIDE SEQUENCE</scope>
</reference>
<reference evidence="3" key="3">
    <citation type="submission" date="2014-09" db="EMBL/GenBank/DDBJ databases">
        <authorList>
            <person name="Magalhaes I.L.F."/>
            <person name="Oliveira U."/>
            <person name="Santos F.R."/>
            <person name="Vidigal T.H.D.A."/>
            <person name="Brescovit A.D."/>
            <person name="Santos A.J."/>
        </authorList>
    </citation>
    <scope>NUCLEOTIDE SEQUENCE</scope>
</reference>
<organism evidence="2">
    <name type="scientific">Lygus hesperus</name>
    <name type="common">Western plant bug</name>
    <dbReference type="NCBI Taxonomy" id="30085"/>
    <lineage>
        <taxon>Eukaryota</taxon>
        <taxon>Metazoa</taxon>
        <taxon>Ecdysozoa</taxon>
        <taxon>Arthropoda</taxon>
        <taxon>Hexapoda</taxon>
        <taxon>Insecta</taxon>
        <taxon>Pterygota</taxon>
        <taxon>Neoptera</taxon>
        <taxon>Paraneoptera</taxon>
        <taxon>Hemiptera</taxon>
        <taxon>Heteroptera</taxon>
        <taxon>Panheteroptera</taxon>
        <taxon>Cimicomorpha</taxon>
        <taxon>Miridae</taxon>
        <taxon>Mirini</taxon>
        <taxon>Lygus</taxon>
    </lineage>
</organism>
<name>A0A0A9W6G8_LYGHE</name>
<protein>
    <submittedName>
        <fullName evidence="2">Protein ycf2</fullName>
    </submittedName>
</protein>